<organism evidence="1 2">
    <name type="scientific">Neogemmobacter tilapiae</name>
    <dbReference type="NCBI Taxonomy" id="875041"/>
    <lineage>
        <taxon>Bacteria</taxon>
        <taxon>Pseudomonadati</taxon>
        <taxon>Pseudomonadota</taxon>
        <taxon>Alphaproteobacteria</taxon>
        <taxon>Rhodobacterales</taxon>
        <taxon>Paracoccaceae</taxon>
        <taxon>Neogemmobacter</taxon>
    </lineage>
</organism>
<name>A0A918TW69_9RHOB</name>
<dbReference type="AlphaFoldDB" id="A0A918TW69"/>
<sequence length="64" mass="6839">MLAAIETMAQAHAIGLALGEEADLAAETAAGVLGHFGALGWRLRRHCGEVPSRGKPPTYAWRKR</sequence>
<comment type="caution">
    <text evidence="1">The sequence shown here is derived from an EMBL/GenBank/DDBJ whole genome shotgun (WGS) entry which is preliminary data.</text>
</comment>
<dbReference type="Proteomes" id="UP000638981">
    <property type="component" value="Unassembled WGS sequence"/>
</dbReference>
<proteinExistence type="predicted"/>
<protein>
    <submittedName>
        <fullName evidence="1">Uncharacterized protein</fullName>
    </submittedName>
</protein>
<keyword evidence="2" id="KW-1185">Reference proteome</keyword>
<gene>
    <name evidence="1" type="ORF">GCM10007315_31770</name>
</gene>
<evidence type="ECO:0000313" key="1">
    <source>
        <dbReference type="EMBL" id="GHC64956.1"/>
    </source>
</evidence>
<evidence type="ECO:0000313" key="2">
    <source>
        <dbReference type="Proteomes" id="UP000638981"/>
    </source>
</evidence>
<accession>A0A918TW69</accession>
<reference evidence="1" key="1">
    <citation type="journal article" date="2014" name="Int. J. Syst. Evol. Microbiol.">
        <title>Complete genome sequence of Corynebacterium casei LMG S-19264T (=DSM 44701T), isolated from a smear-ripened cheese.</title>
        <authorList>
            <consortium name="US DOE Joint Genome Institute (JGI-PGF)"/>
            <person name="Walter F."/>
            <person name="Albersmeier A."/>
            <person name="Kalinowski J."/>
            <person name="Ruckert C."/>
        </authorList>
    </citation>
    <scope>NUCLEOTIDE SEQUENCE</scope>
    <source>
        <strain evidence="1">KCTC 23310</strain>
    </source>
</reference>
<reference evidence="1" key="2">
    <citation type="submission" date="2020-09" db="EMBL/GenBank/DDBJ databases">
        <authorList>
            <person name="Sun Q."/>
            <person name="Kim S."/>
        </authorList>
    </citation>
    <scope>NUCLEOTIDE SEQUENCE</scope>
    <source>
        <strain evidence="1">KCTC 23310</strain>
    </source>
</reference>
<dbReference type="EMBL" id="BMYJ01000012">
    <property type="protein sequence ID" value="GHC64956.1"/>
    <property type="molecule type" value="Genomic_DNA"/>
</dbReference>